<keyword evidence="2" id="KW-0813">Transport</keyword>
<keyword evidence="8" id="KW-0764">Sulfate transport</keyword>
<dbReference type="InterPro" id="IPR050480">
    <property type="entry name" value="CysZ-like"/>
</dbReference>
<evidence type="ECO:0000256" key="5">
    <source>
        <dbReference type="ARBA" id="ARBA00022605"/>
    </source>
</evidence>
<evidence type="ECO:0000313" key="13">
    <source>
        <dbReference type="Proteomes" id="UP000642125"/>
    </source>
</evidence>
<keyword evidence="13" id="KW-1185">Reference proteome</keyword>
<dbReference type="Proteomes" id="UP000642125">
    <property type="component" value="Unassembled WGS sequence"/>
</dbReference>
<comment type="subcellular location">
    <subcellularLocation>
        <location evidence="1">Membrane</location>
        <topology evidence="1">Multi-pass membrane protein</topology>
    </subcellularLocation>
</comment>
<evidence type="ECO:0000256" key="9">
    <source>
        <dbReference type="ARBA" id="ARBA00023136"/>
    </source>
</evidence>
<keyword evidence="4" id="KW-0997">Cell inner membrane</keyword>
<keyword evidence="9 11" id="KW-0472">Membrane</keyword>
<comment type="caution">
    <text evidence="12">The sequence shown here is derived from an EMBL/GenBank/DDBJ whole genome shotgun (WGS) entry which is preliminary data.</text>
</comment>
<name>A0A919PCM4_9CELL</name>
<dbReference type="PANTHER" id="PTHR37468:SF1">
    <property type="entry name" value="SULFATE TRANSPORTER CYSZ"/>
    <property type="match status" value="1"/>
</dbReference>
<dbReference type="GO" id="GO:0005886">
    <property type="term" value="C:plasma membrane"/>
    <property type="evidence" value="ECO:0007669"/>
    <property type="project" value="TreeGrafter"/>
</dbReference>
<evidence type="ECO:0000313" key="12">
    <source>
        <dbReference type="EMBL" id="GIG37738.1"/>
    </source>
</evidence>
<dbReference type="RefSeq" id="WP_203669720.1">
    <property type="nucleotide sequence ID" value="NZ_BONO01000028.1"/>
</dbReference>
<dbReference type="Pfam" id="PF07264">
    <property type="entry name" value="EI24"/>
    <property type="match status" value="1"/>
</dbReference>
<feature type="transmembrane region" description="Helical" evidence="11">
    <location>
        <begin position="136"/>
        <end position="156"/>
    </location>
</feature>
<dbReference type="PANTHER" id="PTHR37468">
    <property type="entry name" value="SULFATE TRANSPORTER CYSZ"/>
    <property type="match status" value="1"/>
</dbReference>
<evidence type="ECO:0000256" key="10">
    <source>
        <dbReference type="SAM" id="MobiDB-lite"/>
    </source>
</evidence>
<dbReference type="InterPro" id="IPR059112">
    <property type="entry name" value="CysZ/EI24"/>
</dbReference>
<keyword evidence="3" id="KW-1003">Cell membrane</keyword>
<feature type="transmembrane region" description="Helical" evidence="11">
    <location>
        <begin position="204"/>
        <end position="228"/>
    </location>
</feature>
<proteinExistence type="predicted"/>
<feature type="transmembrane region" description="Helical" evidence="11">
    <location>
        <begin position="162"/>
        <end position="183"/>
    </location>
</feature>
<dbReference type="AlphaFoldDB" id="A0A919PCM4"/>
<evidence type="ECO:0000256" key="2">
    <source>
        <dbReference type="ARBA" id="ARBA00022448"/>
    </source>
</evidence>
<keyword evidence="5" id="KW-0028">Amino-acid biosynthesis</keyword>
<gene>
    <name evidence="12" type="ORF">Cpa01nite_31190</name>
</gene>
<evidence type="ECO:0000256" key="3">
    <source>
        <dbReference type="ARBA" id="ARBA00022475"/>
    </source>
</evidence>
<evidence type="ECO:0000256" key="6">
    <source>
        <dbReference type="ARBA" id="ARBA00022692"/>
    </source>
</evidence>
<evidence type="ECO:0000256" key="11">
    <source>
        <dbReference type="SAM" id="Phobius"/>
    </source>
</evidence>
<keyword evidence="6 11" id="KW-0812">Transmembrane</keyword>
<reference evidence="12" key="1">
    <citation type="submission" date="2021-01" db="EMBL/GenBank/DDBJ databases">
        <title>Whole genome shotgun sequence of Cellulomonas pakistanensis NBRC 110800.</title>
        <authorList>
            <person name="Komaki H."/>
            <person name="Tamura T."/>
        </authorList>
    </citation>
    <scope>NUCLEOTIDE SEQUENCE</scope>
    <source>
        <strain evidence="12">NBRC 110800</strain>
    </source>
</reference>
<evidence type="ECO:0000256" key="7">
    <source>
        <dbReference type="ARBA" id="ARBA00022989"/>
    </source>
</evidence>
<evidence type="ECO:0000256" key="8">
    <source>
        <dbReference type="ARBA" id="ARBA00023032"/>
    </source>
</evidence>
<feature type="region of interest" description="Disordered" evidence="10">
    <location>
        <begin position="244"/>
        <end position="296"/>
    </location>
</feature>
<organism evidence="12 13">
    <name type="scientific">Cellulomonas pakistanensis</name>
    <dbReference type="NCBI Taxonomy" id="992287"/>
    <lineage>
        <taxon>Bacteria</taxon>
        <taxon>Bacillati</taxon>
        <taxon>Actinomycetota</taxon>
        <taxon>Actinomycetes</taxon>
        <taxon>Micrococcales</taxon>
        <taxon>Cellulomonadaceae</taxon>
        <taxon>Cellulomonas</taxon>
    </lineage>
</organism>
<sequence>MHEFLAGARLLVGGWGWWRRRPGAMARGLIPAAIVGALVLTALVVLVLQLDTVGEWLTPFADGWSPGWERAAELAAQGVVLVAAVVLVVVTFTALTLAVGEPFYDRIWRAVEQDTTGTVPDGSTGVWRGAADGVALVARGLVAAVIAGALGLVPVVGTVLGWLTGVLLTGWVLAHELSSRALVARGLSRRERNVLLRAHRARALGFGVATQLCFLVPGGAVATMPAAVAGSTLLAQSVLPRGAAPAGAGTGPGAGAAVAGPPRAPGPRAAGPTTGGLPAAGPRAAGSSTAGDLPGT</sequence>
<accession>A0A919PCM4</accession>
<keyword evidence="7 11" id="KW-1133">Transmembrane helix</keyword>
<dbReference type="GO" id="GO:0009675">
    <property type="term" value="F:high-affinity sulfate:proton symporter activity"/>
    <property type="evidence" value="ECO:0007669"/>
    <property type="project" value="TreeGrafter"/>
</dbReference>
<feature type="transmembrane region" description="Helical" evidence="11">
    <location>
        <begin position="29"/>
        <end position="50"/>
    </location>
</feature>
<evidence type="ECO:0000256" key="1">
    <source>
        <dbReference type="ARBA" id="ARBA00004141"/>
    </source>
</evidence>
<dbReference type="GO" id="GO:0019344">
    <property type="term" value="P:cysteine biosynthetic process"/>
    <property type="evidence" value="ECO:0007669"/>
    <property type="project" value="TreeGrafter"/>
</dbReference>
<dbReference type="EMBL" id="BONO01000028">
    <property type="protein sequence ID" value="GIG37738.1"/>
    <property type="molecule type" value="Genomic_DNA"/>
</dbReference>
<protein>
    <submittedName>
        <fullName evidence="12">Membrane protein</fullName>
    </submittedName>
</protein>
<dbReference type="GO" id="GO:0000103">
    <property type="term" value="P:sulfate assimilation"/>
    <property type="evidence" value="ECO:0007669"/>
    <property type="project" value="TreeGrafter"/>
</dbReference>
<evidence type="ECO:0000256" key="4">
    <source>
        <dbReference type="ARBA" id="ARBA00022519"/>
    </source>
</evidence>
<feature type="compositionally biased region" description="Low complexity" evidence="10">
    <location>
        <begin position="255"/>
        <end position="296"/>
    </location>
</feature>
<feature type="transmembrane region" description="Helical" evidence="11">
    <location>
        <begin position="74"/>
        <end position="99"/>
    </location>
</feature>